<name>A0A0G7ZNK1_9MOLU</name>
<evidence type="ECO:0000313" key="1">
    <source>
        <dbReference type="EMBL" id="CRX37336.1"/>
    </source>
</evidence>
<dbReference type="EMBL" id="CWGI01000001">
    <property type="protein sequence ID" value="CRX37336.1"/>
    <property type="molecule type" value="Genomic_DNA"/>
</dbReference>
<evidence type="ECO:0000313" key="2">
    <source>
        <dbReference type="Proteomes" id="UP000242141"/>
    </source>
</evidence>
<reference evidence="2" key="1">
    <citation type="submission" date="2015-05" db="EMBL/GenBank/DDBJ databases">
        <authorList>
            <person name="Collingro A."/>
        </authorList>
    </citation>
    <scope>NUCLEOTIDE SEQUENCE [LARGE SCALE GENOMIC DNA]</scope>
    <source>
        <strain evidence="2">Ps</strain>
    </source>
</reference>
<sequence>MQNKSIEFFTWIRKIEFINIVNYFKNYYDKENKKIEYDLTIRYLNLNDFKEYLNQEFDEVIKKFYKNEFSKNNPAKKDFYETLMFIQNYLNSFNNDTYDKIRKHKILYFIIAFAISTNKLYGLWKNEEEIFSFFKTENNRKMEWSAFAKGPVLKTIYNPWPGKDDELFLDNDQKKLLIFEVSYFSMKNFSTMKLIDESHKTYPWINNFKENKYYSKIEKKEIISYFKENKPFFEKYLLEKY</sequence>
<proteinExistence type="predicted"/>
<protein>
    <submittedName>
        <fullName evidence="1">Uncharacterized protein</fullName>
    </submittedName>
</protein>
<keyword evidence="2" id="KW-1185">Reference proteome</keyword>
<gene>
    <name evidence="1" type="ORF">HEPPS_05670</name>
</gene>
<organism evidence="1 2">
    <name type="scientific">Candidatus Hepatoplasma crinochetorum</name>
    <dbReference type="NCBI Taxonomy" id="295596"/>
    <lineage>
        <taxon>Bacteria</taxon>
        <taxon>Bacillati</taxon>
        <taxon>Mycoplasmatota</taxon>
        <taxon>Mollicutes</taxon>
        <taxon>Candidatus Hepatoplasmataceae</taxon>
        <taxon>Candidatus Hepatoplasma</taxon>
    </lineage>
</organism>
<dbReference type="AlphaFoldDB" id="A0A0G7ZNK1"/>
<accession>A0A0G7ZNK1</accession>
<dbReference type="Proteomes" id="UP000242141">
    <property type="component" value="Unassembled WGS sequence"/>
</dbReference>